<sequence>MVFAGTMESSLSSQQAEAVAQANVHQFLDLEAAVDREGYDSEDDEGADGFINDDDDDVERPVNYQALNRALDTDNHDLLFSDQDSLFSEPQDESAGDDSIAVGGSGLVLDQGNTAVGGVALELDEDDPNVKRYSSQEVWSTKCKPYHEQDVINFIVGYQKIHPEDNIFSLTQPGSCGSGYVYIQTQDSPRAASILRGCMYTCRTQTGGINSVHMTVLSDPLDILHALSMASSITKTITGGVEKHQPDPKKPVLKAGVWVRLGPIEKPKKEPNSEEEASGPPRKKTRLDVPMPSQVLTEEDMPMSNMGDIHPQTKPEASGKPTRGQSYEPKLPKPGKLLYYDDPALVLKVDGHAVTVLFIPRIRACDMPDSQPTKAEFPQSLTFNLLIQSQRLEGVKMAWDPTQYGKKCRRLTFYPDSGFQHGMRVQIMEKSMIKPLRRLPNSREGRILLKCSHPVVIGNFPPIEDWRFDIGEMVMTPTGQQGVVISHFPGGPVIQCYEPGPNNCDLASLDSLTTRVGEHCFRWKLIKSWLLGDFVRHVSGVEGFVIIPNCFKTDNVLIKHPDNNINHNFSGHANSFRLTP</sequence>
<dbReference type="Proteomes" id="UP000054988">
    <property type="component" value="Unassembled WGS sequence"/>
</dbReference>
<feature type="region of interest" description="Disordered" evidence="1">
    <location>
        <begin position="263"/>
        <end position="330"/>
    </location>
</feature>
<gene>
    <name evidence="2" type="ORF">WG66_11480</name>
</gene>
<proteinExistence type="predicted"/>
<name>A0A0W0FHY6_MONRR</name>
<feature type="region of interest" description="Disordered" evidence="1">
    <location>
        <begin position="37"/>
        <end position="58"/>
    </location>
</feature>
<accession>A0A0W0FHY6</accession>
<protein>
    <submittedName>
        <fullName evidence="2">Uncharacterized protein</fullName>
    </submittedName>
</protein>
<evidence type="ECO:0000313" key="2">
    <source>
        <dbReference type="EMBL" id="KTB35947.1"/>
    </source>
</evidence>
<reference evidence="2 3" key="1">
    <citation type="submission" date="2015-12" db="EMBL/GenBank/DDBJ databases">
        <title>Draft genome sequence of Moniliophthora roreri, the causal agent of frosty pod rot of cacao.</title>
        <authorList>
            <person name="Aime M.C."/>
            <person name="Diaz-Valderrama J.R."/>
            <person name="Kijpornyongpan T."/>
            <person name="Phillips-Mora W."/>
        </authorList>
    </citation>
    <scope>NUCLEOTIDE SEQUENCE [LARGE SCALE GENOMIC DNA]</scope>
    <source>
        <strain evidence="2 3">MCA 2952</strain>
    </source>
</reference>
<organism evidence="2 3">
    <name type="scientific">Moniliophthora roreri</name>
    <name type="common">Frosty pod rot fungus</name>
    <name type="synonym">Monilia roreri</name>
    <dbReference type="NCBI Taxonomy" id="221103"/>
    <lineage>
        <taxon>Eukaryota</taxon>
        <taxon>Fungi</taxon>
        <taxon>Dikarya</taxon>
        <taxon>Basidiomycota</taxon>
        <taxon>Agaricomycotina</taxon>
        <taxon>Agaricomycetes</taxon>
        <taxon>Agaricomycetidae</taxon>
        <taxon>Agaricales</taxon>
        <taxon>Marasmiineae</taxon>
        <taxon>Marasmiaceae</taxon>
        <taxon>Moniliophthora</taxon>
    </lineage>
</organism>
<feature type="compositionally biased region" description="Acidic residues" evidence="1">
    <location>
        <begin position="40"/>
        <end position="58"/>
    </location>
</feature>
<evidence type="ECO:0000313" key="3">
    <source>
        <dbReference type="Proteomes" id="UP000054988"/>
    </source>
</evidence>
<evidence type="ECO:0000256" key="1">
    <source>
        <dbReference type="SAM" id="MobiDB-lite"/>
    </source>
</evidence>
<feature type="compositionally biased region" description="Basic and acidic residues" evidence="1">
    <location>
        <begin position="263"/>
        <end position="272"/>
    </location>
</feature>
<dbReference type="AlphaFoldDB" id="A0A0W0FHY6"/>
<dbReference type="EMBL" id="LATX01001951">
    <property type="protein sequence ID" value="KTB35947.1"/>
    <property type="molecule type" value="Genomic_DNA"/>
</dbReference>
<comment type="caution">
    <text evidence="2">The sequence shown here is derived from an EMBL/GenBank/DDBJ whole genome shotgun (WGS) entry which is preliminary data.</text>
</comment>